<sequence>MKQLKDFVQLFVKKKSMQARPHKKA</sequence>
<organism evidence="1">
    <name type="scientific">Arundo donax</name>
    <name type="common">Giant reed</name>
    <name type="synonym">Donax arundinaceus</name>
    <dbReference type="NCBI Taxonomy" id="35708"/>
    <lineage>
        <taxon>Eukaryota</taxon>
        <taxon>Viridiplantae</taxon>
        <taxon>Streptophyta</taxon>
        <taxon>Embryophyta</taxon>
        <taxon>Tracheophyta</taxon>
        <taxon>Spermatophyta</taxon>
        <taxon>Magnoliopsida</taxon>
        <taxon>Liliopsida</taxon>
        <taxon>Poales</taxon>
        <taxon>Poaceae</taxon>
        <taxon>PACMAD clade</taxon>
        <taxon>Arundinoideae</taxon>
        <taxon>Arundineae</taxon>
        <taxon>Arundo</taxon>
    </lineage>
</organism>
<accession>A0A0A9AL42</accession>
<name>A0A0A9AL42_ARUDO</name>
<protein>
    <submittedName>
        <fullName evidence="1">Uncharacterized protein</fullName>
    </submittedName>
</protein>
<reference evidence="1" key="1">
    <citation type="submission" date="2014-09" db="EMBL/GenBank/DDBJ databases">
        <authorList>
            <person name="Magalhaes I.L.F."/>
            <person name="Oliveira U."/>
            <person name="Santos F.R."/>
            <person name="Vidigal T.H.D.A."/>
            <person name="Brescovit A.D."/>
            <person name="Santos A.J."/>
        </authorList>
    </citation>
    <scope>NUCLEOTIDE SEQUENCE</scope>
    <source>
        <tissue evidence="1">Shoot tissue taken approximately 20 cm above the soil surface</tissue>
    </source>
</reference>
<evidence type="ECO:0000313" key="1">
    <source>
        <dbReference type="EMBL" id="JAD49615.1"/>
    </source>
</evidence>
<dbReference type="AlphaFoldDB" id="A0A0A9AL42"/>
<reference evidence="1" key="2">
    <citation type="journal article" date="2015" name="Data Brief">
        <title>Shoot transcriptome of the giant reed, Arundo donax.</title>
        <authorList>
            <person name="Barrero R.A."/>
            <person name="Guerrero F.D."/>
            <person name="Moolhuijzen P."/>
            <person name="Goolsby J.A."/>
            <person name="Tidwell J."/>
            <person name="Bellgard S.E."/>
            <person name="Bellgard M.I."/>
        </authorList>
    </citation>
    <scope>NUCLEOTIDE SEQUENCE</scope>
    <source>
        <tissue evidence="1">Shoot tissue taken approximately 20 cm above the soil surface</tissue>
    </source>
</reference>
<proteinExistence type="predicted"/>
<dbReference type="EMBL" id="GBRH01248280">
    <property type="protein sequence ID" value="JAD49615.1"/>
    <property type="molecule type" value="Transcribed_RNA"/>
</dbReference>